<evidence type="ECO:0000256" key="2">
    <source>
        <dbReference type="ARBA" id="ARBA00022475"/>
    </source>
</evidence>
<dbReference type="OrthoDB" id="8524638at2"/>
<dbReference type="EMBL" id="FOCP01000012">
    <property type="protein sequence ID" value="SEN28033.1"/>
    <property type="molecule type" value="Genomic_DNA"/>
</dbReference>
<dbReference type="AlphaFoldDB" id="A0A1H8F860"/>
<organism evidence="9 10">
    <name type="scientific">Nitrosomonas marina</name>
    <dbReference type="NCBI Taxonomy" id="917"/>
    <lineage>
        <taxon>Bacteria</taxon>
        <taxon>Pseudomonadati</taxon>
        <taxon>Pseudomonadota</taxon>
        <taxon>Betaproteobacteria</taxon>
        <taxon>Nitrosomonadales</taxon>
        <taxon>Nitrosomonadaceae</taxon>
        <taxon>Nitrosomonas</taxon>
    </lineage>
</organism>
<keyword evidence="5" id="KW-0472">Membrane</keyword>
<keyword evidence="5" id="KW-0812">Transmembrane</keyword>
<evidence type="ECO:0000259" key="8">
    <source>
        <dbReference type="PROSITE" id="PS50893"/>
    </source>
</evidence>
<dbReference type="SMART" id="SM00382">
    <property type="entry name" value="AAA"/>
    <property type="match status" value="1"/>
</dbReference>
<dbReference type="InterPro" id="IPR017911">
    <property type="entry name" value="MacB-like_ATP-bd"/>
</dbReference>
<keyword evidence="1" id="KW-0813">Transport</keyword>
<reference evidence="9 10" key="1">
    <citation type="submission" date="2016-10" db="EMBL/GenBank/DDBJ databases">
        <authorList>
            <person name="de Groot N.N."/>
        </authorList>
    </citation>
    <scope>NUCLEOTIDE SEQUENCE [LARGE SCALE GENOMIC DNA]</scope>
    <source>
        <strain evidence="9 10">Nm22</strain>
    </source>
</reference>
<evidence type="ECO:0000313" key="9">
    <source>
        <dbReference type="EMBL" id="SEN28033.1"/>
    </source>
</evidence>
<dbReference type="CDD" id="cd03255">
    <property type="entry name" value="ABC_MJ0796_LolCDE_FtsE"/>
    <property type="match status" value="1"/>
</dbReference>
<dbReference type="SUPFAM" id="SSF52540">
    <property type="entry name" value="P-loop containing nucleoside triphosphate hydrolases"/>
    <property type="match status" value="1"/>
</dbReference>
<proteinExistence type="inferred from homology"/>
<dbReference type="STRING" id="917.SAMN05216326_10950"/>
<accession>A0A1H8F860</accession>
<evidence type="ECO:0000256" key="5">
    <source>
        <dbReference type="ARBA" id="ARBA00022989"/>
    </source>
</evidence>
<keyword evidence="4 9" id="KW-0067">ATP-binding</keyword>
<evidence type="ECO:0000313" key="10">
    <source>
        <dbReference type="Proteomes" id="UP000199459"/>
    </source>
</evidence>
<name>A0A1H8F860_9PROT</name>
<dbReference type="InterPro" id="IPR017871">
    <property type="entry name" value="ABC_transporter-like_CS"/>
</dbReference>
<feature type="domain" description="ABC transporter" evidence="8">
    <location>
        <begin position="14"/>
        <end position="251"/>
    </location>
</feature>
<dbReference type="GO" id="GO:0098796">
    <property type="term" value="C:membrane protein complex"/>
    <property type="evidence" value="ECO:0007669"/>
    <property type="project" value="UniProtKB-ARBA"/>
</dbReference>
<sequence length="252" mass="27863">MSTNQPAPSPTTLIRIAQLHKSYKLIDADGNTIENPVLQNINLIIEKGEFVAIMGHSGSGKSTLMNILGCLDTPTSGDYWLENQNVAMLSNDALARLRNRYIGFVFQGFNLLNRMTALDNVAVPLLYAGENRASSRQQAMEQLRRTGLEKFAMHHPNQLSGGQQQRVAISRALINQPPLILADEPTGNLDTQTSQEIMTLFEQLNREQGITIVLVTHENDIAAYARRLILIKDGSIVYDGDQALENVPDPVV</sequence>
<gene>
    <name evidence="9" type="ORF">SAMN05216325_11248</name>
</gene>
<evidence type="ECO:0000256" key="3">
    <source>
        <dbReference type="ARBA" id="ARBA00022741"/>
    </source>
</evidence>
<dbReference type="FunFam" id="3.40.50.300:FF:000032">
    <property type="entry name" value="Export ABC transporter ATP-binding protein"/>
    <property type="match status" value="1"/>
</dbReference>
<keyword evidence="6" id="KW-0046">Antibiotic resistance</keyword>
<evidence type="ECO:0000256" key="7">
    <source>
        <dbReference type="ARBA" id="ARBA00038388"/>
    </source>
</evidence>
<dbReference type="InterPro" id="IPR003593">
    <property type="entry name" value="AAA+_ATPase"/>
</dbReference>
<dbReference type="PROSITE" id="PS50893">
    <property type="entry name" value="ABC_TRANSPORTER_2"/>
    <property type="match status" value="1"/>
</dbReference>
<dbReference type="PANTHER" id="PTHR24220:SF86">
    <property type="entry name" value="ABC TRANSPORTER ABCH.1"/>
    <property type="match status" value="1"/>
</dbReference>
<evidence type="ECO:0000256" key="6">
    <source>
        <dbReference type="ARBA" id="ARBA00023251"/>
    </source>
</evidence>
<keyword evidence="3" id="KW-0547">Nucleotide-binding</keyword>
<dbReference type="Proteomes" id="UP000199459">
    <property type="component" value="Unassembled WGS sequence"/>
</dbReference>
<dbReference type="Pfam" id="PF00005">
    <property type="entry name" value="ABC_tran"/>
    <property type="match status" value="1"/>
</dbReference>
<dbReference type="GO" id="GO:0016887">
    <property type="term" value="F:ATP hydrolysis activity"/>
    <property type="evidence" value="ECO:0007669"/>
    <property type="project" value="InterPro"/>
</dbReference>
<evidence type="ECO:0000256" key="4">
    <source>
        <dbReference type="ARBA" id="ARBA00022840"/>
    </source>
</evidence>
<dbReference type="PROSITE" id="PS00211">
    <property type="entry name" value="ABC_TRANSPORTER_1"/>
    <property type="match status" value="1"/>
</dbReference>
<dbReference type="InterPro" id="IPR027417">
    <property type="entry name" value="P-loop_NTPase"/>
</dbReference>
<dbReference type="Gene3D" id="3.40.50.300">
    <property type="entry name" value="P-loop containing nucleotide triphosphate hydrolases"/>
    <property type="match status" value="1"/>
</dbReference>
<dbReference type="GO" id="GO:0046677">
    <property type="term" value="P:response to antibiotic"/>
    <property type="evidence" value="ECO:0007669"/>
    <property type="project" value="UniProtKB-KW"/>
</dbReference>
<dbReference type="GO" id="GO:0005886">
    <property type="term" value="C:plasma membrane"/>
    <property type="evidence" value="ECO:0007669"/>
    <property type="project" value="TreeGrafter"/>
</dbReference>
<dbReference type="RefSeq" id="WP_090632023.1">
    <property type="nucleotide sequence ID" value="NZ_FOCP01000012.1"/>
</dbReference>
<keyword evidence="5" id="KW-1133">Transmembrane helix</keyword>
<dbReference type="GO" id="GO:0005524">
    <property type="term" value="F:ATP binding"/>
    <property type="evidence" value="ECO:0007669"/>
    <property type="project" value="UniProtKB-KW"/>
</dbReference>
<dbReference type="InterPro" id="IPR015854">
    <property type="entry name" value="ABC_transpr_LolD-like"/>
</dbReference>
<comment type="similarity">
    <text evidence="7">Belongs to the ABC transporter superfamily. Macrolide exporter (TC 3.A.1.122) family.</text>
</comment>
<dbReference type="GO" id="GO:0022857">
    <property type="term" value="F:transmembrane transporter activity"/>
    <property type="evidence" value="ECO:0007669"/>
    <property type="project" value="UniProtKB-ARBA"/>
</dbReference>
<dbReference type="PANTHER" id="PTHR24220">
    <property type="entry name" value="IMPORT ATP-BINDING PROTEIN"/>
    <property type="match status" value="1"/>
</dbReference>
<protein>
    <submittedName>
        <fullName evidence="9">Putative ABC transport system ATP-binding protein</fullName>
    </submittedName>
</protein>
<keyword evidence="2" id="KW-1003">Cell membrane</keyword>
<evidence type="ECO:0000256" key="1">
    <source>
        <dbReference type="ARBA" id="ARBA00022448"/>
    </source>
</evidence>
<dbReference type="InterPro" id="IPR003439">
    <property type="entry name" value="ABC_transporter-like_ATP-bd"/>
</dbReference>